<keyword evidence="2" id="KW-1185">Reference proteome</keyword>
<gene>
    <name evidence="1" type="ORF">DK419_26180</name>
</gene>
<proteinExistence type="predicted"/>
<evidence type="ECO:0000313" key="1">
    <source>
        <dbReference type="EMBL" id="AWN50261.1"/>
    </source>
</evidence>
<organism evidence="1 2">
    <name type="scientific">Methylobacterium terrae</name>
    <dbReference type="NCBI Taxonomy" id="2202827"/>
    <lineage>
        <taxon>Bacteria</taxon>
        <taxon>Pseudomonadati</taxon>
        <taxon>Pseudomonadota</taxon>
        <taxon>Alphaproteobacteria</taxon>
        <taxon>Hyphomicrobiales</taxon>
        <taxon>Methylobacteriaceae</taxon>
        <taxon>Methylobacterium</taxon>
    </lineage>
</organism>
<sequence>MDEIRQIRAQAQQDLAASLARIPGGRALIDWFDGAPEFGDAEVVSLLLDRRGPSTLRIALDHHGKSATFVFELAAWIDADVRGFSHQNVIGSLTLRRAEEREVQPWELGVGCRPGEWMIECGPCFGAYGTIRADIARITLEQAPDA</sequence>
<dbReference type="OrthoDB" id="122481at2"/>
<protein>
    <submittedName>
        <fullName evidence="1">Uncharacterized protein</fullName>
    </submittedName>
</protein>
<dbReference type="AlphaFoldDB" id="A0A2U8WXW6"/>
<reference evidence="1 2" key="1">
    <citation type="submission" date="2018-05" db="EMBL/GenBank/DDBJ databases">
        <title>Complete Genome Sequence of Methylobacterium sp. 17Sr1-28.</title>
        <authorList>
            <person name="Srinivasan S."/>
        </authorList>
    </citation>
    <scope>NUCLEOTIDE SEQUENCE [LARGE SCALE GENOMIC DNA]</scope>
    <source>
        <strain evidence="1 2">17Sr1-28</strain>
    </source>
</reference>
<dbReference type="EMBL" id="CP029553">
    <property type="protein sequence ID" value="AWN50261.1"/>
    <property type="molecule type" value="Genomic_DNA"/>
</dbReference>
<dbReference type="RefSeq" id="WP_109962515.1">
    <property type="nucleotide sequence ID" value="NZ_CP029553.1"/>
</dbReference>
<dbReference type="KEGG" id="mtea:DK419_26180"/>
<name>A0A2U8WXW6_9HYPH</name>
<accession>A0A2U8WXW6</accession>
<dbReference type="Proteomes" id="UP000245444">
    <property type="component" value="Chromosome"/>
</dbReference>
<evidence type="ECO:0000313" key="2">
    <source>
        <dbReference type="Proteomes" id="UP000245444"/>
    </source>
</evidence>